<dbReference type="eggNOG" id="COG2963">
    <property type="taxonomic scope" value="Bacteria"/>
</dbReference>
<evidence type="ECO:0000256" key="1">
    <source>
        <dbReference type="SAM" id="Coils"/>
    </source>
</evidence>
<feature type="coiled-coil region" evidence="1">
    <location>
        <begin position="62"/>
        <end position="89"/>
    </location>
</feature>
<dbReference type="AlphaFoldDB" id="F5YBJ8"/>
<gene>
    <name evidence="2" type="ordered locus">TREAZ_0581</name>
</gene>
<evidence type="ECO:0000313" key="2">
    <source>
        <dbReference type="EMBL" id="AEF82559.1"/>
    </source>
</evidence>
<accession>F5YBJ8</accession>
<dbReference type="InterPro" id="IPR002514">
    <property type="entry name" value="Transposase_8"/>
</dbReference>
<dbReference type="RefSeq" id="WP_015711374.1">
    <property type="nucleotide sequence ID" value="NC_015577.1"/>
</dbReference>
<dbReference type="GO" id="GO:0004803">
    <property type="term" value="F:transposase activity"/>
    <property type="evidence" value="ECO:0007669"/>
    <property type="project" value="InterPro"/>
</dbReference>
<evidence type="ECO:0000313" key="3">
    <source>
        <dbReference type="Proteomes" id="UP000009222"/>
    </source>
</evidence>
<protein>
    <submittedName>
        <fullName evidence="2">Transposase</fullName>
    </submittedName>
</protein>
<reference evidence="3" key="1">
    <citation type="submission" date="2009-12" db="EMBL/GenBank/DDBJ databases">
        <title>Complete sequence of Treponema azotonutricium strain ZAS-9.</title>
        <authorList>
            <person name="Tetu S.G."/>
            <person name="Matson E."/>
            <person name="Ren Q."/>
            <person name="Seshadri R."/>
            <person name="Elbourne L."/>
            <person name="Hassan K.A."/>
            <person name="Durkin A."/>
            <person name="Radune D."/>
            <person name="Mohamoud Y."/>
            <person name="Shay R."/>
            <person name="Jin S."/>
            <person name="Zhang X."/>
            <person name="Lucey K."/>
            <person name="Ballor N.R."/>
            <person name="Ottesen E."/>
            <person name="Rosenthal R."/>
            <person name="Allen A."/>
            <person name="Leadbetter J.R."/>
            <person name="Paulsen I.T."/>
        </authorList>
    </citation>
    <scope>NUCLEOTIDE SEQUENCE [LARGE SCALE GENOMIC DNA]</scope>
    <source>
        <strain evidence="3">ATCC BAA-888 / DSM 13862 / ZAS-9</strain>
    </source>
</reference>
<dbReference type="OrthoDB" id="338787at2"/>
<dbReference type="SUPFAM" id="SSF46689">
    <property type="entry name" value="Homeodomain-like"/>
    <property type="match status" value="1"/>
</dbReference>
<name>F5YBJ8_LEAAZ</name>
<dbReference type="GO" id="GO:0003677">
    <property type="term" value="F:DNA binding"/>
    <property type="evidence" value="ECO:0007669"/>
    <property type="project" value="InterPro"/>
</dbReference>
<dbReference type="KEGG" id="taz:TREAZ_0581"/>
<dbReference type="InParanoid" id="F5YBJ8"/>
<dbReference type="Pfam" id="PF01527">
    <property type="entry name" value="HTH_Tnp_1"/>
    <property type="match status" value="1"/>
</dbReference>
<dbReference type="STRING" id="545695.TREAZ_0581"/>
<organism evidence="2 3">
    <name type="scientific">Leadbettera azotonutricia (strain ATCC BAA-888 / DSM 13862 / ZAS-9)</name>
    <name type="common">Treponema azotonutricium</name>
    <dbReference type="NCBI Taxonomy" id="545695"/>
    <lineage>
        <taxon>Bacteria</taxon>
        <taxon>Pseudomonadati</taxon>
        <taxon>Spirochaetota</taxon>
        <taxon>Spirochaetia</taxon>
        <taxon>Spirochaetales</taxon>
        <taxon>Breznakiellaceae</taxon>
        <taxon>Leadbettera</taxon>
    </lineage>
</organism>
<keyword evidence="1" id="KW-0175">Coiled coil</keyword>
<sequence length="99" mass="11233">MGEKRTFTKEFKERAVELALKAERKQSEIAAGLGIDGNTLSRWKREAREAEGGTLKAFPGKGKARDEEVARLKRENEDLRETNEILKKAMVIFTAKTPR</sequence>
<reference evidence="2 3" key="2">
    <citation type="journal article" date="2011" name="ISME J.">
        <title>RNA-seq reveals cooperative metabolic interactions between two termite-gut spirochete species in co-culture.</title>
        <authorList>
            <person name="Rosenthal A.Z."/>
            <person name="Matson E.G."/>
            <person name="Eldar A."/>
            <person name="Leadbetter J.R."/>
        </authorList>
    </citation>
    <scope>NUCLEOTIDE SEQUENCE [LARGE SCALE GENOMIC DNA]</scope>
    <source>
        <strain evidence="3">ATCC BAA-888 / DSM 13862 / ZAS-9</strain>
    </source>
</reference>
<dbReference type="GO" id="GO:0006313">
    <property type="term" value="P:DNA transposition"/>
    <property type="evidence" value="ECO:0007669"/>
    <property type="project" value="InterPro"/>
</dbReference>
<keyword evidence="3" id="KW-1185">Reference proteome</keyword>
<proteinExistence type="predicted"/>
<dbReference type="Proteomes" id="UP000009222">
    <property type="component" value="Chromosome"/>
</dbReference>
<dbReference type="InterPro" id="IPR009057">
    <property type="entry name" value="Homeodomain-like_sf"/>
</dbReference>
<dbReference type="Gene3D" id="1.10.10.60">
    <property type="entry name" value="Homeodomain-like"/>
    <property type="match status" value="1"/>
</dbReference>
<dbReference type="EMBL" id="CP001841">
    <property type="protein sequence ID" value="AEF82559.1"/>
    <property type="molecule type" value="Genomic_DNA"/>
</dbReference>
<dbReference type="HOGENOM" id="CLU_027402_33_2_12"/>